<dbReference type="KEGG" id="mpk:VL20_3844"/>
<organism evidence="1 2">
    <name type="scientific">Microcystis panniformis FACHB-1757</name>
    <dbReference type="NCBI Taxonomy" id="1638788"/>
    <lineage>
        <taxon>Bacteria</taxon>
        <taxon>Bacillati</taxon>
        <taxon>Cyanobacteriota</taxon>
        <taxon>Cyanophyceae</taxon>
        <taxon>Oscillatoriophycideae</taxon>
        <taxon>Chroococcales</taxon>
        <taxon>Microcystaceae</taxon>
        <taxon>Microcystis</taxon>
    </lineage>
</organism>
<dbReference type="Proteomes" id="UP000068167">
    <property type="component" value="Chromosome"/>
</dbReference>
<reference evidence="1 2" key="1">
    <citation type="journal article" date="2016" name="Stand. Genomic Sci.">
        <title>Complete genome sequence and genomic characterization of Microcystis panniformis FACHB 1757 by third-generation sequencing.</title>
        <authorList>
            <person name="Zhang J.Y."/>
            <person name="Guan R."/>
            <person name="Zhang H.J."/>
            <person name="Li H."/>
            <person name="Xiao P."/>
            <person name="Yu G.L."/>
            <person name="Du L."/>
            <person name="Cao D.M."/>
            <person name="Zhu B.C."/>
            <person name="Li R.H."/>
            <person name="Lu Z.H."/>
        </authorList>
    </citation>
    <scope>NUCLEOTIDE SEQUENCE [LARGE SCALE GENOMIC DNA]</scope>
    <source>
        <strain evidence="1 2">FACHB-1757</strain>
    </source>
</reference>
<sequence length="58" mass="6394">MLVGLVAGRRSSGDRSQEIGAGRQEIILFIPPTPYTLHPTPSLITDYCLLITDRGFHL</sequence>
<proteinExistence type="predicted"/>
<name>A0A0K1S3T3_9CHRO</name>
<keyword evidence="2" id="KW-1185">Reference proteome</keyword>
<dbReference type="EMBL" id="CP011339">
    <property type="protein sequence ID" value="AKV68812.1"/>
    <property type="molecule type" value="Genomic_DNA"/>
</dbReference>
<dbReference type="PATRIC" id="fig|1638788.3.peg.3882"/>
<gene>
    <name evidence="1" type="ORF">VL20_3844</name>
</gene>
<evidence type="ECO:0000313" key="2">
    <source>
        <dbReference type="Proteomes" id="UP000068167"/>
    </source>
</evidence>
<accession>A0A0K1S3T3</accession>
<dbReference type="AlphaFoldDB" id="A0A0K1S3T3"/>
<evidence type="ECO:0000313" key="1">
    <source>
        <dbReference type="EMBL" id="AKV68812.1"/>
    </source>
</evidence>
<protein>
    <submittedName>
        <fullName evidence="1">Uncharacterized protein</fullName>
    </submittedName>
</protein>